<protein>
    <submittedName>
        <fullName evidence="1">Uncharacterized protein</fullName>
    </submittedName>
</protein>
<organism evidence="1 2">
    <name type="scientific">Macrococcus armenti</name>
    <dbReference type="NCBI Taxonomy" id="2875764"/>
    <lineage>
        <taxon>Bacteria</taxon>
        <taxon>Bacillati</taxon>
        <taxon>Bacillota</taxon>
        <taxon>Bacilli</taxon>
        <taxon>Bacillales</taxon>
        <taxon>Staphylococcaceae</taxon>
        <taxon>Macrococcus</taxon>
    </lineage>
</organism>
<evidence type="ECO:0000313" key="1">
    <source>
        <dbReference type="EMBL" id="UOB20983.1"/>
    </source>
</evidence>
<reference evidence="1" key="2">
    <citation type="submission" date="2022-04" db="EMBL/GenBank/DDBJ databases">
        <title>Antimicrobial genetic elements in methicillin-resistant Macrococcus armenti.</title>
        <authorList>
            <person name="Keller J.E."/>
            <person name="Schwendener S."/>
            <person name="Pantucek R."/>
            <person name="Perreten V."/>
        </authorList>
    </citation>
    <scope>NUCLEOTIDE SEQUENCE</scope>
    <source>
        <strain evidence="1">CCM 2609</strain>
    </source>
</reference>
<dbReference type="RefSeq" id="WP_224187865.1">
    <property type="nucleotide sequence ID" value="NZ_CP083598.1"/>
</dbReference>
<dbReference type="EMBL" id="CP094348">
    <property type="protein sequence ID" value="UOB20983.1"/>
    <property type="molecule type" value="Genomic_DNA"/>
</dbReference>
<name>A0ABY3ZVV5_9STAP</name>
<gene>
    <name evidence="1" type="ORF">MRZ06_02565</name>
</gene>
<accession>A0ABY3ZVV5</accession>
<keyword evidence="2" id="KW-1185">Reference proteome</keyword>
<proteinExistence type="predicted"/>
<dbReference type="Proteomes" id="UP000830343">
    <property type="component" value="Chromosome"/>
</dbReference>
<sequence length="98" mass="11357">MHEEKFVLIEGTMMTLVEIARELEHITSYTVKDTFGDVDRVVAQKPNFDQDYDTYVVNYQFNESTDETDVTVTVPKGDKSQLKTDKVKIRLISYKTKS</sequence>
<reference evidence="1" key="1">
    <citation type="submission" date="2022-03" db="EMBL/GenBank/DDBJ databases">
        <authorList>
            <person name="Vrbovska V."/>
            <person name="Kovarovic V."/>
            <person name="Botka T."/>
            <person name="Pantucek R."/>
        </authorList>
    </citation>
    <scope>NUCLEOTIDE SEQUENCE</scope>
    <source>
        <strain evidence="1">CCM 2609</strain>
    </source>
</reference>
<evidence type="ECO:0000313" key="2">
    <source>
        <dbReference type="Proteomes" id="UP000830343"/>
    </source>
</evidence>